<sequence length="201" mass="22110">MTTQLMLMREGFAHLAAEPDLSDLRLHCREMLFDYNNLLRPSEKAKKTALIKKILGKTGQTIKVNSPFFCDYGFQIEVGENFFANVGCTMLDTGGIRIGDNVLFGPNVSLYTVDHPLDVSLRNEGWEHGRKIIIGNNVWVGGSVTILAGVTVGDNTVIGAGAVVTKDIPANSLAVGNPCRVLREITDADRQFYLTTYMKND</sequence>
<keyword evidence="12" id="KW-1185">Reference proteome</keyword>
<evidence type="ECO:0000313" key="9">
    <source>
        <dbReference type="EMBL" id="MDG2945320.1"/>
    </source>
</evidence>
<keyword evidence="5 7" id="KW-0012">Acyltransferase</keyword>
<evidence type="ECO:0000313" key="10">
    <source>
        <dbReference type="EMBL" id="MDG2949837.1"/>
    </source>
</evidence>
<keyword evidence="4" id="KW-0677">Repeat</keyword>
<dbReference type="InterPro" id="IPR011004">
    <property type="entry name" value="Trimer_LpxA-like_sf"/>
</dbReference>
<evidence type="ECO:0000256" key="1">
    <source>
        <dbReference type="ARBA" id="ARBA00007274"/>
    </source>
</evidence>
<dbReference type="FunFam" id="2.160.10.10:FF:000025">
    <property type="entry name" value="Hexapeptide-repeat containing-acetyltransferase"/>
    <property type="match status" value="1"/>
</dbReference>
<dbReference type="PANTHER" id="PTHR43017">
    <property type="entry name" value="GALACTOSIDE O-ACETYLTRANSFERASE"/>
    <property type="match status" value="1"/>
</dbReference>
<dbReference type="Gene3D" id="2.160.10.10">
    <property type="entry name" value="Hexapeptide repeat proteins"/>
    <property type="match status" value="1"/>
</dbReference>
<evidence type="ECO:0000313" key="11">
    <source>
        <dbReference type="Proteomes" id="UP001214976"/>
    </source>
</evidence>
<dbReference type="EC" id="2.3.1.-" evidence="7"/>
<reference evidence="10 12" key="1">
    <citation type="submission" date="2023-03" db="EMBL/GenBank/DDBJ databases">
        <title>Classification of Bisgaard taxon 6 and taxon 10 as Exercitatus varius gen. nov., spec. nov.</title>
        <authorList>
            <person name="Christensen H."/>
        </authorList>
    </citation>
    <scope>NUCLEOTIDE SEQUENCE</scope>
    <source>
        <strain evidence="9 12">23350_01</strain>
        <strain evidence="10">86116</strain>
    </source>
</reference>
<evidence type="ECO:0000259" key="8">
    <source>
        <dbReference type="SMART" id="SM01266"/>
    </source>
</evidence>
<dbReference type="InterPro" id="IPR024688">
    <property type="entry name" value="Mac_dom"/>
</dbReference>
<gene>
    <name evidence="10" type="ORF">P7M15_04785</name>
    <name evidence="9" type="ORF">P7M32_02600</name>
</gene>
<evidence type="ECO:0000256" key="2">
    <source>
        <dbReference type="ARBA" id="ARBA00022458"/>
    </source>
</evidence>
<dbReference type="Pfam" id="PF00132">
    <property type="entry name" value="Hexapep"/>
    <property type="match status" value="1"/>
</dbReference>
<dbReference type="PROSITE" id="PS00101">
    <property type="entry name" value="HEXAPEP_TRANSFERASES"/>
    <property type="match status" value="1"/>
</dbReference>
<evidence type="ECO:0000256" key="6">
    <source>
        <dbReference type="ARBA" id="ARBA00055587"/>
    </source>
</evidence>
<feature type="domain" description="Maltose/galactoside acetyltransferase" evidence="8">
    <location>
        <begin position="5"/>
        <end position="60"/>
    </location>
</feature>
<evidence type="ECO:0000256" key="3">
    <source>
        <dbReference type="ARBA" id="ARBA00022679"/>
    </source>
</evidence>
<keyword evidence="3 7" id="KW-0808">Transferase</keyword>
<dbReference type="SMART" id="SM01266">
    <property type="entry name" value="Mac"/>
    <property type="match status" value="1"/>
</dbReference>
<dbReference type="InterPro" id="IPR039369">
    <property type="entry name" value="LacA-like"/>
</dbReference>
<keyword evidence="2" id="KW-0536">Nodulation</keyword>
<accession>A0AAW6Q8Q3</accession>
<comment type="caution">
    <text evidence="10">The sequence shown here is derived from an EMBL/GenBank/DDBJ whole genome shotgun (WGS) entry which is preliminary data.</text>
</comment>
<dbReference type="EMBL" id="JARQTW010000008">
    <property type="protein sequence ID" value="MDG2949837.1"/>
    <property type="molecule type" value="Genomic_DNA"/>
</dbReference>
<protein>
    <recommendedName>
        <fullName evidence="7">Acetyltransferase</fullName>
        <ecNumber evidence="7">2.3.1.-</ecNumber>
    </recommendedName>
</protein>
<dbReference type="GO" id="GO:0008870">
    <property type="term" value="F:galactoside O-acetyltransferase activity"/>
    <property type="evidence" value="ECO:0007669"/>
    <property type="project" value="TreeGrafter"/>
</dbReference>
<comment type="similarity">
    <text evidence="1 7">Belongs to the transferase hexapeptide repeat family.</text>
</comment>
<dbReference type="Proteomes" id="UP001216057">
    <property type="component" value="Unassembled WGS sequence"/>
</dbReference>
<name>A0AAW6Q8Q3_9PAST</name>
<evidence type="ECO:0000313" key="12">
    <source>
        <dbReference type="Proteomes" id="UP001216057"/>
    </source>
</evidence>
<dbReference type="Proteomes" id="UP001214976">
    <property type="component" value="Unassembled WGS sequence"/>
</dbReference>
<organism evidence="10 11">
    <name type="scientific">Exercitatus varius</name>
    <dbReference type="NCBI Taxonomy" id="67857"/>
    <lineage>
        <taxon>Bacteria</taxon>
        <taxon>Pseudomonadati</taxon>
        <taxon>Pseudomonadota</taxon>
        <taxon>Gammaproteobacteria</taxon>
        <taxon>Pasteurellales</taxon>
        <taxon>Pasteurellaceae</taxon>
        <taxon>Exercitatus</taxon>
    </lineage>
</organism>
<comment type="function">
    <text evidence="6">Acetyltransferase implicated in the O-acetylation of Nod factors.</text>
</comment>
<proteinExistence type="inferred from homology"/>
<evidence type="ECO:0000256" key="7">
    <source>
        <dbReference type="RuleBase" id="RU367021"/>
    </source>
</evidence>
<dbReference type="InterPro" id="IPR001451">
    <property type="entry name" value="Hexapep"/>
</dbReference>
<dbReference type="AlphaFoldDB" id="A0AAW6Q8Q3"/>
<dbReference type="SUPFAM" id="SSF51161">
    <property type="entry name" value="Trimeric LpxA-like enzymes"/>
    <property type="match status" value="1"/>
</dbReference>
<dbReference type="EMBL" id="JARQTX010000003">
    <property type="protein sequence ID" value="MDG2945320.1"/>
    <property type="molecule type" value="Genomic_DNA"/>
</dbReference>
<dbReference type="InterPro" id="IPR018357">
    <property type="entry name" value="Hexapep_transf_CS"/>
</dbReference>
<dbReference type="PANTHER" id="PTHR43017:SF1">
    <property type="entry name" value="ACETYLTRANSFERASE YJL218W-RELATED"/>
    <property type="match status" value="1"/>
</dbReference>
<dbReference type="CDD" id="cd03357">
    <property type="entry name" value="LbH_MAT_GAT"/>
    <property type="match status" value="1"/>
</dbReference>
<evidence type="ECO:0000256" key="4">
    <source>
        <dbReference type="ARBA" id="ARBA00022737"/>
    </source>
</evidence>
<evidence type="ECO:0000256" key="5">
    <source>
        <dbReference type="ARBA" id="ARBA00023315"/>
    </source>
</evidence>
<dbReference type="Pfam" id="PF12464">
    <property type="entry name" value="Mac"/>
    <property type="match status" value="1"/>
</dbReference>
<dbReference type="RefSeq" id="WP_317476973.1">
    <property type="nucleotide sequence ID" value="NZ_JARQTW010000008.1"/>
</dbReference>